<accession>A0A8H9IYW4</accession>
<dbReference type="Pfam" id="PF08241">
    <property type="entry name" value="Methyltransf_11"/>
    <property type="match status" value="1"/>
</dbReference>
<proteinExistence type="predicted"/>
<evidence type="ECO:0000313" key="4">
    <source>
        <dbReference type="Proteomes" id="UP000658656"/>
    </source>
</evidence>
<gene>
    <name evidence="3" type="ORF">GCM10017566_62970</name>
</gene>
<feature type="compositionally biased region" description="Basic and acidic residues" evidence="1">
    <location>
        <begin position="161"/>
        <end position="174"/>
    </location>
</feature>
<dbReference type="SUPFAM" id="SSF53335">
    <property type="entry name" value="S-adenosyl-L-methionine-dependent methyltransferases"/>
    <property type="match status" value="1"/>
</dbReference>
<dbReference type="Proteomes" id="UP000658656">
    <property type="component" value="Unassembled WGS sequence"/>
</dbReference>
<dbReference type="AlphaFoldDB" id="A0A8H9IYW4"/>
<dbReference type="InterPro" id="IPR013216">
    <property type="entry name" value="Methyltransf_11"/>
</dbReference>
<feature type="compositionally biased region" description="Gly residues" evidence="1">
    <location>
        <begin position="124"/>
        <end position="133"/>
    </location>
</feature>
<dbReference type="InterPro" id="IPR029063">
    <property type="entry name" value="SAM-dependent_MTases_sf"/>
</dbReference>
<evidence type="ECO:0000256" key="1">
    <source>
        <dbReference type="SAM" id="MobiDB-lite"/>
    </source>
</evidence>
<dbReference type="Gene3D" id="3.40.50.150">
    <property type="entry name" value="Vaccinia Virus protein VP39"/>
    <property type="match status" value="2"/>
</dbReference>
<protein>
    <recommendedName>
        <fullName evidence="2">Methyltransferase type 11 domain-containing protein</fullName>
    </recommendedName>
</protein>
<feature type="domain" description="Methyltransferase type 11" evidence="2">
    <location>
        <begin position="358"/>
        <end position="413"/>
    </location>
</feature>
<feature type="region of interest" description="Disordered" evidence="1">
    <location>
        <begin position="262"/>
        <end position="355"/>
    </location>
</feature>
<organism evidence="3 4">
    <name type="scientific">Amycolatopsis bartoniae</name>
    <dbReference type="NCBI Taxonomy" id="941986"/>
    <lineage>
        <taxon>Bacteria</taxon>
        <taxon>Bacillati</taxon>
        <taxon>Actinomycetota</taxon>
        <taxon>Actinomycetes</taxon>
        <taxon>Pseudonocardiales</taxon>
        <taxon>Pseudonocardiaceae</taxon>
        <taxon>Amycolatopsis</taxon>
    </lineage>
</organism>
<evidence type="ECO:0000313" key="3">
    <source>
        <dbReference type="EMBL" id="GHF80123.1"/>
    </source>
</evidence>
<name>A0A8H9IYW4_9PSEU</name>
<dbReference type="EMBL" id="BNAV01000013">
    <property type="protein sequence ID" value="GHF80123.1"/>
    <property type="molecule type" value="Genomic_DNA"/>
</dbReference>
<keyword evidence="4" id="KW-1185">Reference proteome</keyword>
<comment type="caution">
    <text evidence="3">The sequence shown here is derived from an EMBL/GenBank/DDBJ whole genome shotgun (WGS) entry which is preliminary data.</text>
</comment>
<reference evidence="3" key="1">
    <citation type="journal article" date="2014" name="Int. J. Syst. Evol. Microbiol.">
        <title>Complete genome sequence of Corynebacterium casei LMG S-19264T (=DSM 44701T), isolated from a smear-ripened cheese.</title>
        <authorList>
            <consortium name="US DOE Joint Genome Institute (JGI-PGF)"/>
            <person name="Walter F."/>
            <person name="Albersmeier A."/>
            <person name="Kalinowski J."/>
            <person name="Ruckert C."/>
        </authorList>
    </citation>
    <scope>NUCLEOTIDE SEQUENCE</scope>
    <source>
        <strain evidence="3">CGMCC 4.7679</strain>
    </source>
</reference>
<feature type="compositionally biased region" description="Polar residues" evidence="1">
    <location>
        <begin position="334"/>
        <end position="345"/>
    </location>
</feature>
<sequence length="551" mass="55762">MPAGVFATEMLVANTPVRRRGFVLNGRMAAHTHDHIDWAARIPDLRRGDALHAAAFAEIAHRLTTPLPPGATIVDAGSGAGGMSAALAAALASRGGGRLVLVDAVPELLTVAAEAAAAAVAGVGGRGEAGGAGAARSRGRDAGVAGGAWPEAAGGATDGSLRGREAGDPRREGVVTEVSGVAGREAVGGGAADGLRREAGGEVLPDGLRREAAVTEVPDDARREAEGSKAAIDDLRRREAAAPEMAGGGRREVVGGAAGDDLREAGGLRQEGAVTEVSGGARREVSGGGAAGSLRQETDAADVAGGGRQQAGDEALPGARHGAAASGGSGQQGTEAPSGSCDSSPQGGGGTSEPGNAVVRIETVLADVAAQPLAEVVPQADLVWAASMVHHLPDQQAGIDGLASALKPGGVLAVAEGGLELQTLPWDLGVGAPGLERRLLAAREQWFGEMRAGMEGSVRMPYGWTTALSRAGLREIGSFSALVEHPAPTTETVRRFVVRHVARLVEALEERISDDDREAARRLLDSEGAGYLGDRDDLYVLGTRTVHTGRR</sequence>
<evidence type="ECO:0000259" key="2">
    <source>
        <dbReference type="Pfam" id="PF08241"/>
    </source>
</evidence>
<reference evidence="3" key="2">
    <citation type="submission" date="2020-09" db="EMBL/GenBank/DDBJ databases">
        <authorList>
            <person name="Sun Q."/>
            <person name="Zhou Y."/>
        </authorList>
    </citation>
    <scope>NUCLEOTIDE SEQUENCE</scope>
    <source>
        <strain evidence="3">CGMCC 4.7679</strain>
    </source>
</reference>
<dbReference type="RefSeq" id="WP_308431617.1">
    <property type="nucleotide sequence ID" value="NZ_BNAV01000013.1"/>
</dbReference>
<dbReference type="GO" id="GO:0008757">
    <property type="term" value="F:S-adenosylmethionine-dependent methyltransferase activity"/>
    <property type="evidence" value="ECO:0007669"/>
    <property type="project" value="InterPro"/>
</dbReference>
<feature type="region of interest" description="Disordered" evidence="1">
    <location>
        <begin position="124"/>
        <end position="209"/>
    </location>
</feature>